<keyword evidence="3" id="KW-1185">Reference proteome</keyword>
<reference evidence="2 3" key="1">
    <citation type="submission" date="2016-10" db="EMBL/GenBank/DDBJ databases">
        <title>Properties of three new Bordetella phage species from family Siphoviridae.</title>
        <authorList>
            <person name="Knezevic P."/>
            <person name="Petrovic Fabijan A."/>
            <person name="Doffkay Z."/>
            <person name="Rakhely G."/>
        </authorList>
    </citation>
    <scope>NUCLEOTIDE SEQUENCE [LARGE SCALE GENOMIC DNA]</scope>
</reference>
<protein>
    <submittedName>
        <fullName evidence="2">Uncharacterized protein</fullName>
    </submittedName>
</protein>
<dbReference type="EMBL" id="KY000219">
    <property type="protein sequence ID" value="APL99258.1"/>
    <property type="molecule type" value="Genomic_DNA"/>
</dbReference>
<keyword evidence="1" id="KW-0175">Coiled coil</keyword>
<organism evidence="2 3">
    <name type="scientific">Bordetella phage CN2</name>
    <dbReference type="NCBI Taxonomy" id="1916124"/>
    <lineage>
        <taxon>Viruses</taxon>
        <taxon>Duplodnaviria</taxon>
        <taxon>Heunggongvirae</taxon>
        <taxon>Uroviricota</taxon>
        <taxon>Caudoviricetes</taxon>
        <taxon>Mesyanzhinovviridae</taxon>
        <taxon>Rabinowitzvirinae</taxon>
        <taxon>Vojvodinavirus</taxon>
        <taxon>Vojvodinavirus CN2</taxon>
        <taxon>Bordetella virus CN2</taxon>
    </lineage>
</organism>
<dbReference type="KEGG" id="vg:54984223"/>
<evidence type="ECO:0000256" key="1">
    <source>
        <dbReference type="SAM" id="Coils"/>
    </source>
</evidence>
<name>A0A2D0W9B8_9CAUD</name>
<accession>A0A2D0W9B8</accession>
<sequence length="66" mass="7052">MNLTQRISFLKKANNLIARVHDAAGNLPADVQTVDQLAASLENIRDLEVALAALRAQAEAAVKEVA</sequence>
<dbReference type="Proteomes" id="UP000240180">
    <property type="component" value="Segment"/>
</dbReference>
<dbReference type="RefSeq" id="YP_009793973.1">
    <property type="nucleotide sequence ID" value="NC_047877.1"/>
</dbReference>
<evidence type="ECO:0000313" key="3">
    <source>
        <dbReference type="Proteomes" id="UP000240180"/>
    </source>
</evidence>
<evidence type="ECO:0000313" key="2">
    <source>
        <dbReference type="EMBL" id="APL99258.1"/>
    </source>
</evidence>
<proteinExistence type="predicted"/>
<feature type="coiled-coil region" evidence="1">
    <location>
        <begin position="37"/>
        <end position="64"/>
    </location>
</feature>
<dbReference type="GeneID" id="54984223"/>